<evidence type="ECO:0008006" key="4">
    <source>
        <dbReference type="Google" id="ProtNLM"/>
    </source>
</evidence>
<dbReference type="InterPro" id="IPR025580">
    <property type="entry name" value="Gp46"/>
</dbReference>
<keyword evidence="3" id="KW-1185">Reference proteome</keyword>
<dbReference type="OrthoDB" id="1727344at2"/>
<feature type="coiled-coil region" evidence="1">
    <location>
        <begin position="7"/>
        <end position="63"/>
    </location>
</feature>
<dbReference type="Proteomes" id="UP000070383">
    <property type="component" value="Unassembled WGS sequence"/>
</dbReference>
<name>A0A133KDB7_9FIRM</name>
<dbReference type="PATRIC" id="fig|33036.3.peg.1389"/>
<proteinExistence type="predicted"/>
<dbReference type="Pfam" id="PF14265">
    <property type="entry name" value="DUF4355"/>
    <property type="match status" value="1"/>
</dbReference>
<reference evidence="3" key="1">
    <citation type="submission" date="2016-01" db="EMBL/GenBank/DDBJ databases">
        <authorList>
            <person name="Mitreva M."/>
            <person name="Pepin K.H."/>
            <person name="Mihindukulasuriya K.A."/>
            <person name="Fulton R."/>
            <person name="Fronick C."/>
            <person name="O'Laughlin M."/>
            <person name="Miner T."/>
            <person name="Herter B."/>
            <person name="Rosa B.A."/>
            <person name="Cordes M."/>
            <person name="Tomlinson C."/>
            <person name="Wollam A."/>
            <person name="Palsikar V.B."/>
            <person name="Mardis E.R."/>
            <person name="Wilson R.K."/>
        </authorList>
    </citation>
    <scope>NUCLEOTIDE SEQUENCE [LARGE SCALE GENOMIC DNA]</scope>
    <source>
        <strain evidence="3">MJR8151</strain>
    </source>
</reference>
<accession>A0A133KDB7</accession>
<sequence>MSEFKVIESQEELDRILKDRLERAEKKAKEEMQGLIDSLKSECAGLKEENTNYQKQLEGVKEKDVTISTLEGEIESYKMAELRRKVAIENNIPYTLADRIVGDDEESMAEDAKRLAEFVGKKDHVPPLRNYEDKNPDNMDGALKDLLNNLNTEGE</sequence>
<organism evidence="2 3">
    <name type="scientific">Anaerococcus tetradius</name>
    <dbReference type="NCBI Taxonomy" id="33036"/>
    <lineage>
        <taxon>Bacteria</taxon>
        <taxon>Bacillati</taxon>
        <taxon>Bacillota</taxon>
        <taxon>Tissierellia</taxon>
        <taxon>Tissierellales</taxon>
        <taxon>Peptoniphilaceae</taxon>
        <taxon>Anaerococcus</taxon>
    </lineage>
</organism>
<protein>
    <recommendedName>
        <fullName evidence="4">Phage minor structural protein GP20</fullName>
    </recommendedName>
</protein>
<keyword evidence="1" id="KW-0175">Coiled coil</keyword>
<dbReference type="EMBL" id="LRPM01000048">
    <property type="protein sequence ID" value="KWZ77581.1"/>
    <property type="molecule type" value="Genomic_DNA"/>
</dbReference>
<evidence type="ECO:0000313" key="2">
    <source>
        <dbReference type="EMBL" id="KWZ77581.1"/>
    </source>
</evidence>
<gene>
    <name evidence="2" type="ORF">HMPREF3200_01402</name>
</gene>
<dbReference type="AlphaFoldDB" id="A0A133KDB7"/>
<comment type="caution">
    <text evidence="2">The sequence shown here is derived from an EMBL/GenBank/DDBJ whole genome shotgun (WGS) entry which is preliminary data.</text>
</comment>
<evidence type="ECO:0000256" key="1">
    <source>
        <dbReference type="SAM" id="Coils"/>
    </source>
</evidence>
<dbReference type="STRING" id="33036.HMPREF3200_01402"/>
<evidence type="ECO:0000313" key="3">
    <source>
        <dbReference type="Proteomes" id="UP000070383"/>
    </source>
</evidence>
<dbReference type="RefSeq" id="WP_060929629.1">
    <property type="nucleotide sequence ID" value="NZ_KQ955281.1"/>
</dbReference>